<gene>
    <name evidence="2" type="ORF">BDU57DRAFT_514270</name>
</gene>
<evidence type="ECO:0000313" key="2">
    <source>
        <dbReference type="EMBL" id="KAF1917811.1"/>
    </source>
</evidence>
<keyword evidence="1" id="KW-1133">Transmembrane helix</keyword>
<feature type="transmembrane region" description="Helical" evidence="1">
    <location>
        <begin position="20"/>
        <end position="43"/>
    </location>
</feature>
<accession>A0A6A5QQ00</accession>
<keyword evidence="1" id="KW-0472">Membrane</keyword>
<reference evidence="2" key="1">
    <citation type="journal article" date="2020" name="Stud. Mycol.">
        <title>101 Dothideomycetes genomes: a test case for predicting lifestyles and emergence of pathogens.</title>
        <authorList>
            <person name="Haridas S."/>
            <person name="Albert R."/>
            <person name="Binder M."/>
            <person name="Bloem J."/>
            <person name="Labutti K."/>
            <person name="Salamov A."/>
            <person name="Andreopoulos B."/>
            <person name="Baker S."/>
            <person name="Barry K."/>
            <person name="Bills G."/>
            <person name="Bluhm B."/>
            <person name="Cannon C."/>
            <person name="Castanera R."/>
            <person name="Culley D."/>
            <person name="Daum C."/>
            <person name="Ezra D."/>
            <person name="Gonzalez J."/>
            <person name="Henrissat B."/>
            <person name="Kuo A."/>
            <person name="Liang C."/>
            <person name="Lipzen A."/>
            <person name="Lutzoni F."/>
            <person name="Magnuson J."/>
            <person name="Mondo S."/>
            <person name="Nolan M."/>
            <person name="Ohm R."/>
            <person name="Pangilinan J."/>
            <person name="Park H.-J."/>
            <person name="Ramirez L."/>
            <person name="Alfaro M."/>
            <person name="Sun H."/>
            <person name="Tritt A."/>
            <person name="Yoshinaga Y."/>
            <person name="Zwiers L.-H."/>
            <person name="Turgeon B."/>
            <person name="Goodwin S."/>
            <person name="Spatafora J."/>
            <person name="Crous P."/>
            <person name="Grigoriev I."/>
        </authorList>
    </citation>
    <scope>NUCLEOTIDE SEQUENCE</scope>
    <source>
        <strain evidence="2">HMLAC05119</strain>
    </source>
</reference>
<proteinExistence type="predicted"/>
<dbReference type="Proteomes" id="UP000800096">
    <property type="component" value="Unassembled WGS sequence"/>
</dbReference>
<protein>
    <submittedName>
        <fullName evidence="2">Uncharacterized protein</fullName>
    </submittedName>
</protein>
<keyword evidence="3" id="KW-1185">Reference proteome</keyword>
<name>A0A6A5QQ00_AMPQU</name>
<keyword evidence="1" id="KW-0812">Transmembrane</keyword>
<evidence type="ECO:0000313" key="3">
    <source>
        <dbReference type="Proteomes" id="UP000800096"/>
    </source>
</evidence>
<sequence length="55" mass="6290">MEAVSFVLELHTGIVWKSCWVAYLFTTGLVAISFVLIGQDVFVGEDFERWRPVRA</sequence>
<evidence type="ECO:0000256" key="1">
    <source>
        <dbReference type="SAM" id="Phobius"/>
    </source>
</evidence>
<organism evidence="2 3">
    <name type="scientific">Ampelomyces quisqualis</name>
    <name type="common">Powdery mildew agent</name>
    <dbReference type="NCBI Taxonomy" id="50730"/>
    <lineage>
        <taxon>Eukaryota</taxon>
        <taxon>Fungi</taxon>
        <taxon>Dikarya</taxon>
        <taxon>Ascomycota</taxon>
        <taxon>Pezizomycotina</taxon>
        <taxon>Dothideomycetes</taxon>
        <taxon>Pleosporomycetidae</taxon>
        <taxon>Pleosporales</taxon>
        <taxon>Pleosporineae</taxon>
        <taxon>Phaeosphaeriaceae</taxon>
        <taxon>Ampelomyces</taxon>
    </lineage>
</organism>
<dbReference type="AlphaFoldDB" id="A0A6A5QQ00"/>
<dbReference type="EMBL" id="ML979134">
    <property type="protein sequence ID" value="KAF1917811.1"/>
    <property type="molecule type" value="Genomic_DNA"/>
</dbReference>